<dbReference type="AlphaFoldDB" id="A0A4Q9PTT0"/>
<name>A0A4Q9PTT0_9APHY</name>
<proteinExistence type="predicted"/>
<reference evidence="1 2" key="1">
    <citation type="submission" date="2019-01" db="EMBL/GenBank/DDBJ databases">
        <title>Draft genome sequences of three monokaryotic isolates of the white-rot basidiomycete fungus Dichomitus squalens.</title>
        <authorList>
            <consortium name="DOE Joint Genome Institute"/>
            <person name="Lopez S.C."/>
            <person name="Andreopoulos B."/>
            <person name="Pangilinan J."/>
            <person name="Lipzen A."/>
            <person name="Riley R."/>
            <person name="Ahrendt S."/>
            <person name="Ng V."/>
            <person name="Barry K."/>
            <person name="Daum C."/>
            <person name="Grigoriev I.V."/>
            <person name="Hilden K.S."/>
            <person name="Makela M.R."/>
            <person name="de Vries R.P."/>
        </authorList>
    </citation>
    <scope>NUCLEOTIDE SEQUENCE [LARGE SCALE GENOMIC DNA]</scope>
    <source>
        <strain evidence="1 2">CBS 464.89</strain>
    </source>
</reference>
<sequence length="65" mass="6920">MTPQTATVTKMDSKPWKLTMGDRTVTLDVGAAKSVTVTLGLDFASNSIYFVRVDVVSDAGQVIQG</sequence>
<dbReference type="EMBL" id="ML145131">
    <property type="protein sequence ID" value="TBU57883.1"/>
    <property type="molecule type" value="Genomic_DNA"/>
</dbReference>
<dbReference type="Proteomes" id="UP000292082">
    <property type="component" value="Unassembled WGS sequence"/>
</dbReference>
<gene>
    <name evidence="1" type="ORF">BD310DRAFT_928186</name>
</gene>
<protein>
    <submittedName>
        <fullName evidence="1">Uncharacterized protein</fullName>
    </submittedName>
</protein>
<evidence type="ECO:0000313" key="2">
    <source>
        <dbReference type="Proteomes" id="UP000292082"/>
    </source>
</evidence>
<evidence type="ECO:0000313" key="1">
    <source>
        <dbReference type="EMBL" id="TBU57883.1"/>
    </source>
</evidence>
<accession>A0A4Q9PTT0</accession>
<keyword evidence="2" id="KW-1185">Reference proteome</keyword>
<organism evidence="1 2">
    <name type="scientific">Dichomitus squalens</name>
    <dbReference type="NCBI Taxonomy" id="114155"/>
    <lineage>
        <taxon>Eukaryota</taxon>
        <taxon>Fungi</taxon>
        <taxon>Dikarya</taxon>
        <taxon>Basidiomycota</taxon>
        <taxon>Agaricomycotina</taxon>
        <taxon>Agaricomycetes</taxon>
        <taxon>Polyporales</taxon>
        <taxon>Polyporaceae</taxon>
        <taxon>Dichomitus</taxon>
    </lineage>
</organism>